<gene>
    <name evidence="2" type="ORF">EHQ62_07070</name>
</gene>
<dbReference type="Proteomes" id="UP000297567">
    <property type="component" value="Unassembled WGS sequence"/>
</dbReference>
<evidence type="ECO:0000313" key="3">
    <source>
        <dbReference type="Proteomes" id="UP000297567"/>
    </source>
</evidence>
<keyword evidence="3" id="KW-1185">Reference proteome</keyword>
<organism evidence="2 3">
    <name type="scientific">Leptospira jelokensis</name>
    <dbReference type="NCBI Taxonomy" id="2484931"/>
    <lineage>
        <taxon>Bacteria</taxon>
        <taxon>Pseudomonadati</taxon>
        <taxon>Spirochaetota</taxon>
        <taxon>Spirochaetia</taxon>
        <taxon>Leptospirales</taxon>
        <taxon>Leptospiraceae</taxon>
        <taxon>Leptospira</taxon>
    </lineage>
</organism>
<reference evidence="2" key="1">
    <citation type="journal article" date="2019" name="PLoS Negl. Trop. Dis.">
        <title>Revisiting the worldwide diversity of Leptospira species in the environment.</title>
        <authorList>
            <person name="Vincent A.T."/>
            <person name="Schiettekatte O."/>
            <person name="Bourhy P."/>
            <person name="Veyrier F.J."/>
            <person name="Picardeau M."/>
        </authorList>
    </citation>
    <scope>NUCLEOTIDE SEQUENCE [LARGE SCALE GENOMIC DNA]</scope>
    <source>
        <strain evidence="2">201702451</strain>
    </source>
</reference>
<evidence type="ECO:0000313" key="2">
    <source>
        <dbReference type="EMBL" id="TGL70730.1"/>
    </source>
</evidence>
<dbReference type="EMBL" id="RQGH01000013">
    <property type="protein sequence ID" value="TGL70730.1"/>
    <property type="molecule type" value="Genomic_DNA"/>
</dbReference>
<proteinExistence type="predicted"/>
<feature type="transmembrane region" description="Helical" evidence="1">
    <location>
        <begin position="62"/>
        <end position="85"/>
    </location>
</feature>
<sequence length="304" mass="33745">MMSSNQCPSCGSTNVYRESANVYRCGDCFDKLPSASLYDAPPPKVYGTNQKTETFSFTKYKYILIAIVVGWMFLGTIITTVFQWVQSNTSSIQEEETQEIAIDPNLNSVDIIPEGEFSLLGEFPDSIGNVYFVGKFTNQSETSLLMPKFTISLFSEDGSSLATCEGYGEKNLVVQNESVSYEVLCNQAPKFHHHEVSVTATSYVGDLSRPELTLTNINLKKVKNKGTILTGKIQNTGTSIANFTRIKCMLVGSNGKTIDYGTYTLEEEDFLPKATQNFSLELFRSKVVPDSFYCETDSVAKETN</sequence>
<accession>A0A4Z0ZU62</accession>
<keyword evidence="1" id="KW-1133">Transmembrane helix</keyword>
<evidence type="ECO:0000256" key="1">
    <source>
        <dbReference type="SAM" id="Phobius"/>
    </source>
</evidence>
<comment type="caution">
    <text evidence="2">The sequence shown here is derived from an EMBL/GenBank/DDBJ whole genome shotgun (WGS) entry which is preliminary data.</text>
</comment>
<protein>
    <submittedName>
        <fullName evidence="2">Uncharacterized protein</fullName>
    </submittedName>
</protein>
<keyword evidence="1" id="KW-0812">Transmembrane</keyword>
<name>A0A4Z0ZU62_9LEPT</name>
<dbReference type="AlphaFoldDB" id="A0A4Z0ZU62"/>
<keyword evidence="1" id="KW-0472">Membrane</keyword>